<evidence type="ECO:0000259" key="6">
    <source>
        <dbReference type="Pfam" id="PF12861"/>
    </source>
</evidence>
<dbReference type="EnsemblMetazoa" id="PPA21261.1">
    <property type="protein sequence ID" value="PPA21261.1"/>
    <property type="gene ID" value="WBGene00110815"/>
</dbReference>
<dbReference type="GO" id="GO:0005680">
    <property type="term" value="C:anaphase-promoting complex"/>
    <property type="evidence" value="ECO:0007669"/>
    <property type="project" value="InterPro"/>
</dbReference>
<dbReference type="PANTHER" id="PTHR12191">
    <property type="entry name" value="SOLUTE CARRIER FAMILY 39"/>
    <property type="match status" value="1"/>
</dbReference>
<reference evidence="7" key="2">
    <citation type="submission" date="2022-06" db="UniProtKB">
        <authorList>
            <consortium name="EnsemblMetazoa"/>
        </authorList>
    </citation>
    <scope>IDENTIFICATION</scope>
    <source>
        <strain evidence="7">PS312</strain>
    </source>
</reference>
<organism evidence="7 8">
    <name type="scientific">Pristionchus pacificus</name>
    <name type="common">Parasitic nematode worm</name>
    <dbReference type="NCBI Taxonomy" id="54126"/>
    <lineage>
        <taxon>Eukaryota</taxon>
        <taxon>Metazoa</taxon>
        <taxon>Ecdysozoa</taxon>
        <taxon>Nematoda</taxon>
        <taxon>Chromadorea</taxon>
        <taxon>Rhabditida</taxon>
        <taxon>Rhabditina</taxon>
        <taxon>Diplogasteromorpha</taxon>
        <taxon>Diplogasteroidea</taxon>
        <taxon>Neodiplogasteridae</taxon>
        <taxon>Pristionchus</taxon>
    </lineage>
</organism>
<evidence type="ECO:0000313" key="8">
    <source>
        <dbReference type="Proteomes" id="UP000005239"/>
    </source>
</evidence>
<dbReference type="GO" id="GO:0008270">
    <property type="term" value="F:zinc ion binding"/>
    <property type="evidence" value="ECO:0007669"/>
    <property type="project" value="InterPro"/>
</dbReference>
<dbReference type="GO" id="GO:0097602">
    <property type="term" value="F:cullin family protein binding"/>
    <property type="evidence" value="ECO:0007669"/>
    <property type="project" value="InterPro"/>
</dbReference>
<proteinExistence type="inferred from homology"/>
<accession>A0A8R1YG26</accession>
<name>A0A2A6CAI6_PRIPA</name>
<evidence type="ECO:0000256" key="5">
    <source>
        <dbReference type="ARBA" id="ARBA00023136"/>
    </source>
</evidence>
<dbReference type="InterPro" id="IPR050799">
    <property type="entry name" value="ZIP_Transporter"/>
</dbReference>
<evidence type="ECO:0000256" key="3">
    <source>
        <dbReference type="ARBA" id="ARBA00022692"/>
    </source>
</evidence>
<keyword evidence="8" id="KW-1185">Reference proteome</keyword>
<dbReference type="GO" id="GO:0005886">
    <property type="term" value="C:plasma membrane"/>
    <property type="evidence" value="ECO:0000318"/>
    <property type="project" value="GO_Central"/>
</dbReference>
<comment type="similarity">
    <text evidence="2">Belongs to the ZIP transporter (TC 2.A.5) family.</text>
</comment>
<dbReference type="Proteomes" id="UP000005239">
    <property type="component" value="Unassembled WGS sequence"/>
</dbReference>
<keyword evidence="3" id="KW-0812">Transmembrane</keyword>
<dbReference type="GO" id="GO:0061630">
    <property type="term" value="F:ubiquitin protein ligase activity"/>
    <property type="evidence" value="ECO:0007669"/>
    <property type="project" value="InterPro"/>
</dbReference>
<dbReference type="GO" id="GO:0031145">
    <property type="term" value="P:anaphase-promoting complex-dependent catabolic process"/>
    <property type="evidence" value="ECO:0007669"/>
    <property type="project" value="InterPro"/>
</dbReference>
<protein>
    <submittedName>
        <fullName evidence="7">Zf-ANAPC11 domain-containing protein</fullName>
    </submittedName>
</protein>
<evidence type="ECO:0000313" key="7">
    <source>
        <dbReference type="EnsemblMetazoa" id="PPA21261.1"/>
    </source>
</evidence>
<evidence type="ECO:0000256" key="2">
    <source>
        <dbReference type="ARBA" id="ARBA00006939"/>
    </source>
</evidence>
<dbReference type="PANTHER" id="PTHR12191:SF37">
    <property type="entry name" value="ZINC TRANSPORTER FOI"/>
    <property type="match status" value="1"/>
</dbReference>
<dbReference type="Pfam" id="PF02535">
    <property type="entry name" value="Zip"/>
    <property type="match status" value="1"/>
</dbReference>
<dbReference type="GO" id="GO:0140410">
    <property type="term" value="F:monoatomic cation:bicarbonate symporter activity"/>
    <property type="evidence" value="ECO:0000318"/>
    <property type="project" value="GO_Central"/>
</dbReference>
<dbReference type="InterPro" id="IPR024991">
    <property type="entry name" value="RING-H2_APC11"/>
</dbReference>
<keyword evidence="5" id="KW-0472">Membrane</keyword>
<gene>
    <name evidence="7" type="primary">WBGene00110815</name>
</gene>
<keyword evidence="4" id="KW-1133">Transmembrane helix</keyword>
<evidence type="ECO:0000256" key="1">
    <source>
        <dbReference type="ARBA" id="ARBA00004141"/>
    </source>
</evidence>
<dbReference type="InterPro" id="IPR003689">
    <property type="entry name" value="ZIP"/>
</dbReference>
<feature type="domain" description="Anaphase-promoting complex subunit 11 RING-H2 finger" evidence="6">
    <location>
        <begin position="111"/>
        <end position="139"/>
    </location>
</feature>
<dbReference type="GO" id="GO:0071578">
    <property type="term" value="P:zinc ion import across plasma membrane"/>
    <property type="evidence" value="ECO:0000318"/>
    <property type="project" value="GO_Central"/>
</dbReference>
<evidence type="ECO:0000256" key="4">
    <source>
        <dbReference type="ARBA" id="ARBA00022989"/>
    </source>
</evidence>
<comment type="subcellular location">
    <subcellularLocation>
        <location evidence="1">Membrane</location>
        <topology evidence="1">Multi-pass membrane protein</topology>
    </subcellularLocation>
</comment>
<dbReference type="SUPFAM" id="SSF57850">
    <property type="entry name" value="RING/U-box"/>
    <property type="match status" value="1"/>
</dbReference>
<dbReference type="GO" id="GO:0030003">
    <property type="term" value="P:intracellular monoatomic cation homeostasis"/>
    <property type="evidence" value="ECO:0000318"/>
    <property type="project" value="GO_Central"/>
</dbReference>
<dbReference type="Gene3D" id="3.30.40.10">
    <property type="entry name" value="Zinc/RING finger domain, C3HC4 (zinc finger)"/>
    <property type="match status" value="1"/>
</dbReference>
<dbReference type="GO" id="GO:0005385">
    <property type="term" value="F:zinc ion transmembrane transporter activity"/>
    <property type="evidence" value="ECO:0000318"/>
    <property type="project" value="GO_Central"/>
</dbReference>
<accession>A0A2A6CAI6</accession>
<dbReference type="InterPro" id="IPR013083">
    <property type="entry name" value="Znf_RING/FYVE/PHD"/>
</dbReference>
<dbReference type="AlphaFoldDB" id="A0A2A6CAI6"/>
<dbReference type="Pfam" id="PF12861">
    <property type="entry name" value="zf-ANAPC11"/>
    <property type="match status" value="1"/>
</dbReference>
<reference evidence="8" key="1">
    <citation type="journal article" date="2008" name="Nat. Genet.">
        <title>The Pristionchus pacificus genome provides a unique perspective on nematode lifestyle and parasitism.</title>
        <authorList>
            <person name="Dieterich C."/>
            <person name="Clifton S.W."/>
            <person name="Schuster L.N."/>
            <person name="Chinwalla A."/>
            <person name="Delehaunty K."/>
            <person name="Dinkelacker I."/>
            <person name="Fulton L."/>
            <person name="Fulton R."/>
            <person name="Godfrey J."/>
            <person name="Minx P."/>
            <person name="Mitreva M."/>
            <person name="Roeseler W."/>
            <person name="Tian H."/>
            <person name="Witte H."/>
            <person name="Yang S.P."/>
            <person name="Wilson R.K."/>
            <person name="Sommer R.J."/>
        </authorList>
    </citation>
    <scope>NUCLEOTIDE SEQUENCE [LARGE SCALE GENOMIC DNA]</scope>
    <source>
        <strain evidence="8">PS312</strain>
    </source>
</reference>
<sequence>MAHNSGQLPMLIDSADEDSDSPSGMMTRSRLRRAPIARRRVFQSELTPSMGLTTPPRRIANKRRKPLESTPIASTPQLLKDRGVLPTNTRLQITVKEVHMVAEWKWKDVSDDTCGICRSAFEACCVNCKMPGDDCPLMATTVFEWAASTSMAELTDLHIQQLTHLCDLQSNRTNNSTGLEFTTVEPKHERSTFFEIWVVGLSFVTVINMCAVVGIGVMRYLSKSVYNQVITFMVGLGVGSLSGSSLYHLLPQAHPQLLDQVDEDGNPTHAYLDMAHFSLIGVYTFFLADKLIKIILQWRKKGSRCTSSDWNDERKQSGELSGRSDRALLHDHLNHKGNGDGCANEIEMYAIKDSSCKSMGDQKVSLRSMPSNISVSSVFFTLALPPPTPPSSDPSECSQCIQSDDAHGMCSHEHQIEFGAGDSAIAAVAWMILFGDGLHNLIDGISIGASFADNLRSGLSVSLAVLAEEFPHELGDVAILVASGLTLKQALVYNLLSALTCYIGFFIGVKVGDLDPENTKYLFALAGGMFLYIALSCMMPEMKKAMEEALNVSITRGLYVFFLQASGLFSGLFLMFAMARWGDKIEGFFK</sequence>